<evidence type="ECO:0000313" key="1">
    <source>
        <dbReference type="EMBL" id="MFC7181619.1"/>
    </source>
</evidence>
<evidence type="ECO:0000313" key="2">
    <source>
        <dbReference type="Proteomes" id="UP001596435"/>
    </source>
</evidence>
<proteinExistence type="predicted"/>
<comment type="caution">
    <text evidence="1">The sequence shown here is derived from an EMBL/GenBank/DDBJ whole genome shotgun (WGS) entry which is preliminary data.</text>
</comment>
<reference evidence="2" key="1">
    <citation type="journal article" date="2019" name="Int. J. Syst. Evol. Microbiol.">
        <title>The Global Catalogue of Microorganisms (GCM) 10K type strain sequencing project: providing services to taxonomists for standard genome sequencing and annotation.</title>
        <authorList>
            <consortium name="The Broad Institute Genomics Platform"/>
            <consortium name="The Broad Institute Genome Sequencing Center for Infectious Disease"/>
            <person name="Wu L."/>
            <person name="Ma J."/>
        </authorList>
    </citation>
    <scope>NUCLEOTIDE SEQUENCE [LARGE SCALE GENOMIC DNA]</scope>
    <source>
        <strain evidence="2">CGMCC 1.12859</strain>
    </source>
</reference>
<name>A0ABW2FZW4_9ACTN</name>
<dbReference type="EMBL" id="JBHTAJ010000034">
    <property type="protein sequence ID" value="MFC7181619.1"/>
    <property type="molecule type" value="Genomic_DNA"/>
</dbReference>
<accession>A0ABW2FZW4</accession>
<dbReference type="RefSeq" id="WP_345706780.1">
    <property type="nucleotide sequence ID" value="NZ_BAABKV010000001.1"/>
</dbReference>
<sequence>MAKKDRPTYLDPRQLGADNLTDAARLFLLGVRITRADDRGKSTKRLEARADRLHDEAIARWDAKYGDR</sequence>
<keyword evidence="2" id="KW-1185">Reference proteome</keyword>
<gene>
    <name evidence="1" type="ORF">ACFQMG_18885</name>
</gene>
<dbReference type="Proteomes" id="UP001596435">
    <property type="component" value="Unassembled WGS sequence"/>
</dbReference>
<protein>
    <submittedName>
        <fullName evidence="1">Uncharacterized protein</fullName>
    </submittedName>
</protein>
<organism evidence="1 2">
    <name type="scientific">Kitasatospora paranensis</name>
    <dbReference type="NCBI Taxonomy" id="258053"/>
    <lineage>
        <taxon>Bacteria</taxon>
        <taxon>Bacillati</taxon>
        <taxon>Actinomycetota</taxon>
        <taxon>Actinomycetes</taxon>
        <taxon>Kitasatosporales</taxon>
        <taxon>Streptomycetaceae</taxon>
        <taxon>Kitasatospora</taxon>
    </lineage>
</organism>